<organism evidence="1 2">
    <name type="scientific">Pandoraea capi</name>
    <dbReference type="NCBI Taxonomy" id="2508286"/>
    <lineage>
        <taxon>Bacteria</taxon>
        <taxon>Pseudomonadati</taxon>
        <taxon>Pseudomonadota</taxon>
        <taxon>Betaproteobacteria</taxon>
        <taxon>Burkholderiales</taxon>
        <taxon>Burkholderiaceae</taxon>
        <taxon>Pandoraea</taxon>
    </lineage>
</organism>
<evidence type="ECO:0000313" key="1">
    <source>
        <dbReference type="EMBL" id="VVE19856.1"/>
    </source>
</evidence>
<reference evidence="1 2" key="1">
    <citation type="submission" date="2019-08" db="EMBL/GenBank/DDBJ databases">
        <authorList>
            <person name="Peeters C."/>
        </authorList>
    </citation>
    <scope>NUCLEOTIDE SEQUENCE [LARGE SCALE GENOMIC DNA]</scope>
    <source>
        <strain evidence="1 2">LMG 20602</strain>
    </source>
</reference>
<evidence type="ECO:0000313" key="2">
    <source>
        <dbReference type="Proteomes" id="UP000366065"/>
    </source>
</evidence>
<protein>
    <submittedName>
        <fullName evidence="1">Uncharacterized protein</fullName>
    </submittedName>
</protein>
<proteinExistence type="predicted"/>
<dbReference type="RefSeq" id="WP_150721963.1">
    <property type="nucleotide sequence ID" value="NZ_CABPRV010000007.1"/>
</dbReference>
<accession>A0ABY6WAP9</accession>
<keyword evidence="2" id="KW-1185">Reference proteome</keyword>
<dbReference type="EMBL" id="CABPRV010000007">
    <property type="protein sequence ID" value="VVE19856.1"/>
    <property type="molecule type" value="Genomic_DNA"/>
</dbReference>
<sequence>MPPITSVSGCNFPIAGYPDAKLSERRLNARERFDADMTSGAPVPGDVYERFIHDFSYMGPIDIAIDVFRNGDAKMQALRAAALGHIASYPEGRQFLAPRDRRLSHSTLDPSKHLLRRIAPETRRKMLTTAEVDAQGKIILTIPGSQIRFPLTEACFTGKQAELTTDECLALLLAKDEKRQTLLARAASLDPASHDSAPYLQVWWHLLDAVVTETAFSRKAKNVDYQCVATLFQRAGKCDMDANQRVQVLRGSGHALCRAELWSESAREFVDLAGFYETYRRESITRLPPDERRVLEFQASSAYLRSAELFIRGNDTASALSSVDMAWRGFERLLQTGEHRFVMDLADRFHKCYLHIDKGAEAQVFAATVLPSAREIGLPGTIAEWESRAAVPETHVADIAPDGKKAQ</sequence>
<gene>
    <name evidence="1" type="ORF">PCA20602_03083</name>
</gene>
<name>A0ABY6WAP9_9BURK</name>
<comment type="caution">
    <text evidence="1">The sequence shown here is derived from an EMBL/GenBank/DDBJ whole genome shotgun (WGS) entry which is preliminary data.</text>
</comment>
<dbReference type="Proteomes" id="UP000366065">
    <property type="component" value="Unassembled WGS sequence"/>
</dbReference>